<gene>
    <name evidence="3" type="ORF">KCG49_11330</name>
</gene>
<feature type="non-terminal residue" evidence="3">
    <location>
        <position position="999"/>
    </location>
</feature>
<dbReference type="InterPro" id="IPR022409">
    <property type="entry name" value="PKD/Chitinase_dom"/>
</dbReference>
<evidence type="ECO:0000256" key="1">
    <source>
        <dbReference type="ARBA" id="ARBA00023157"/>
    </source>
</evidence>
<dbReference type="CDD" id="cd00146">
    <property type="entry name" value="PKD"/>
    <property type="match status" value="1"/>
</dbReference>
<evidence type="ECO:0000313" key="3">
    <source>
        <dbReference type="EMBL" id="MBV7269778.1"/>
    </source>
</evidence>
<evidence type="ECO:0000313" key="4">
    <source>
        <dbReference type="Proteomes" id="UP001138894"/>
    </source>
</evidence>
<organism evidence="3 4">
    <name type="scientific">Winogradskyella luteola</name>
    <dbReference type="NCBI Taxonomy" id="2828330"/>
    <lineage>
        <taxon>Bacteria</taxon>
        <taxon>Pseudomonadati</taxon>
        <taxon>Bacteroidota</taxon>
        <taxon>Flavobacteriia</taxon>
        <taxon>Flavobacteriales</taxon>
        <taxon>Flavobacteriaceae</taxon>
        <taxon>Winogradskyella</taxon>
    </lineage>
</organism>
<accession>A0A9X1FB66</accession>
<dbReference type="InterPro" id="IPR000601">
    <property type="entry name" value="PKD_dom"/>
</dbReference>
<name>A0A9X1FB66_9FLAO</name>
<dbReference type="AlphaFoldDB" id="A0A9X1FB66"/>
<dbReference type="InterPro" id="IPR000859">
    <property type="entry name" value="CUB_dom"/>
</dbReference>
<dbReference type="EMBL" id="JAGSPD010000008">
    <property type="protein sequence ID" value="MBV7269778.1"/>
    <property type="molecule type" value="Genomic_DNA"/>
</dbReference>
<evidence type="ECO:0000259" key="2">
    <source>
        <dbReference type="PROSITE" id="PS50093"/>
    </source>
</evidence>
<dbReference type="NCBIfam" id="NF038133">
    <property type="entry name" value="choice_anch_L"/>
    <property type="match status" value="1"/>
</dbReference>
<sequence length="999" mass="105578">MQNGTFNRCAPDKFFDSGGEFGNYGNDENLVTTICPQNAGEFIIIDFIQFTTQLGTQPDVLNIYDGDDITANLIGSYQGTNNPDTVSASSINTSGCLTFEFISSDSGSTGGWEADILCATACQTITASIDGTTPAPNGSGVIGILPGETVDFSGSATFSVDGTNAIYSWTFGDGNTATGTDVSNTFATAGTYTVTLTVTDDNPQGCSDSETVTVFVLGPNVVVEQDTFTPEELIEDVLVNSPCATVSNIISSTGSDFSPTEPNGIGYFFSNGVDFPFEDGLLLTSGDASEAGGPNTGLLGEGTNAWPGDLELDAQIPGVDSNNATFIQFDFTPLANTISFDFLMASEEYDMGGFECTFSDAFAFLLTDSSGVTTNLAVLPGTNTPILVTNIHPDNGASCGAANPQYFGAYTPNNGPPIAFDGRTVVFTAQSAVVPGENYTIKLVIADDGDNNYDSGVFLKAGSFDLGGDLGEDITIEAGTAECGGTEITLDTGITTAQHTWFYEDTVNNPGVLVEITGEIGPTLIATEPGMYTVDIVFSGVCQASDSILIEFKPSPVANLAQDLVICDADGTAEFTLSDNDDNILGSQNASDFIITYHLLEQEAIDNVGALPTAYTNISNPQIIWARIADNSQECYAITSFQLAFSDITIDNSISPISLCDDDVADGFTSFNLTDRNAEVIGTNNPANVLVSYHLTLNDADNNVSPLPEPYTNATADNQTVFVRLQTVNSADCYATTTLDLEVIATPTANLTTSLEACDNNNDGFTEFDLSLRDIEVIGTQTDVTVTYHVTENDAMMDIGALPTLYTNANAGGQLIYVRIESNSAGCYDTTTLQLIVNPSPTVVSVTPYELCDFNNSGDEQELFDLTTKDAEILNGQINVSVTYYENQTDADSGMNAITGLYANTSNPQTIIAVLTNTNTNCSSQVTFDLTVNPLPTVVSPTVLEVCDDGVPDGLTEIDLGLKDTEITGNNPGYTVSYHLTQQDADDNVAPLPVPYTNV</sequence>
<feature type="domain" description="PKD" evidence="2">
    <location>
        <begin position="162"/>
        <end position="221"/>
    </location>
</feature>
<dbReference type="Pfam" id="PF18911">
    <property type="entry name" value="PKD_4"/>
    <property type="match status" value="1"/>
</dbReference>
<dbReference type="InterPro" id="IPR049804">
    <property type="entry name" value="Choice_anch_L"/>
</dbReference>
<proteinExistence type="predicted"/>
<comment type="caution">
    <text evidence="3">The sequence shown here is derived from an EMBL/GenBank/DDBJ whole genome shotgun (WGS) entry which is preliminary data.</text>
</comment>
<dbReference type="Proteomes" id="UP001138894">
    <property type="component" value="Unassembled WGS sequence"/>
</dbReference>
<protein>
    <submittedName>
        <fullName evidence="3">Choice-of-anchor L domain-containing protein</fullName>
    </submittedName>
</protein>
<dbReference type="Pfam" id="PF00431">
    <property type="entry name" value="CUB"/>
    <property type="match status" value="1"/>
</dbReference>
<reference evidence="3" key="1">
    <citation type="submission" date="2021-04" db="EMBL/GenBank/DDBJ databases">
        <authorList>
            <person name="Pira H."/>
            <person name="Risdian C."/>
            <person name="Wink J."/>
        </authorList>
    </citation>
    <scope>NUCLEOTIDE SEQUENCE</scope>
    <source>
        <strain evidence="3">WHY3</strain>
    </source>
</reference>
<keyword evidence="1" id="KW-1015">Disulfide bond</keyword>
<dbReference type="PROSITE" id="PS50093">
    <property type="entry name" value="PKD"/>
    <property type="match status" value="1"/>
</dbReference>
<keyword evidence="4" id="KW-1185">Reference proteome</keyword>
<dbReference type="SMART" id="SM00089">
    <property type="entry name" value="PKD"/>
    <property type="match status" value="1"/>
</dbReference>